<evidence type="ECO:0000313" key="1">
    <source>
        <dbReference type="EMBL" id="PVH32129.1"/>
    </source>
</evidence>
<dbReference type="Gramene" id="PVH32129">
    <property type="protein sequence ID" value="PVH32129"/>
    <property type="gene ID" value="PAHAL_9G323700"/>
</dbReference>
<accession>A0A2T8I3A0</accession>
<dbReference type="EMBL" id="CM008054">
    <property type="protein sequence ID" value="PVH32129.1"/>
    <property type="molecule type" value="Genomic_DNA"/>
</dbReference>
<organism evidence="1">
    <name type="scientific">Panicum hallii</name>
    <dbReference type="NCBI Taxonomy" id="206008"/>
    <lineage>
        <taxon>Eukaryota</taxon>
        <taxon>Viridiplantae</taxon>
        <taxon>Streptophyta</taxon>
        <taxon>Embryophyta</taxon>
        <taxon>Tracheophyta</taxon>
        <taxon>Spermatophyta</taxon>
        <taxon>Magnoliopsida</taxon>
        <taxon>Liliopsida</taxon>
        <taxon>Poales</taxon>
        <taxon>Poaceae</taxon>
        <taxon>PACMAD clade</taxon>
        <taxon>Panicoideae</taxon>
        <taxon>Panicodae</taxon>
        <taxon>Paniceae</taxon>
        <taxon>Panicinae</taxon>
        <taxon>Panicum</taxon>
        <taxon>Panicum sect. Panicum</taxon>
    </lineage>
</organism>
<proteinExistence type="predicted"/>
<protein>
    <submittedName>
        <fullName evidence="1">Uncharacterized protein</fullName>
    </submittedName>
</protein>
<gene>
    <name evidence="1" type="ORF">PAHAL_9G323700</name>
</gene>
<name>A0A2T8I3A0_9POAL</name>
<sequence length="178" mass="20576">MHIRFKRWYDSSSQMPTHVSDSMSVDSIALPGQGATSRRIQVLTEEGQIVLRTDLERQAFTIMRNSSQKPVWTNEFGSVFHNVGWLEFWSIAEPGSKLLTLEFLSTLEVTDTSINFCMFNEEFSSTWRTLSNALGFNKRCSLDSYECFPNFDTNKFGRKFLAKKVVEHYKLMTFITTP</sequence>
<dbReference type="AlphaFoldDB" id="A0A2T8I3A0"/>
<reference evidence="1" key="1">
    <citation type="submission" date="2018-04" db="EMBL/GenBank/DDBJ databases">
        <title>WGS assembly of Panicum hallii.</title>
        <authorList>
            <person name="Lovell J."/>
            <person name="Jenkins J."/>
            <person name="Lowry D."/>
            <person name="Mamidi S."/>
            <person name="Sreedasyam A."/>
            <person name="Weng X."/>
            <person name="Barry K."/>
            <person name="Bonette J."/>
            <person name="Campitelli B."/>
            <person name="Daum C."/>
            <person name="Gordon S."/>
            <person name="Gould B."/>
            <person name="Lipzen A."/>
            <person name="Macqueen A."/>
            <person name="Palacio-Mejia J."/>
            <person name="Plott C."/>
            <person name="Shakirov E."/>
            <person name="Shu S."/>
            <person name="Yoshinaga Y."/>
            <person name="Zane M."/>
            <person name="Rokhsar D."/>
            <person name="Grimwood J."/>
            <person name="Schmutz J."/>
            <person name="Juenger T."/>
        </authorList>
    </citation>
    <scope>NUCLEOTIDE SEQUENCE [LARGE SCALE GENOMIC DNA]</scope>
    <source>
        <strain evidence="1">FIL2</strain>
    </source>
</reference>
<dbReference type="Proteomes" id="UP000243499">
    <property type="component" value="Chromosome 9"/>
</dbReference>